<dbReference type="EMBL" id="JAGTJQ010000002">
    <property type="protein sequence ID" value="KAH7037684.1"/>
    <property type="molecule type" value="Genomic_DNA"/>
</dbReference>
<reference evidence="3" key="1">
    <citation type="journal article" date="2021" name="Nat. Commun.">
        <title>Genetic determinants of endophytism in the Arabidopsis root mycobiome.</title>
        <authorList>
            <person name="Mesny F."/>
            <person name="Miyauchi S."/>
            <person name="Thiergart T."/>
            <person name="Pickel B."/>
            <person name="Atanasova L."/>
            <person name="Karlsson M."/>
            <person name="Huettel B."/>
            <person name="Barry K.W."/>
            <person name="Haridas S."/>
            <person name="Chen C."/>
            <person name="Bauer D."/>
            <person name="Andreopoulos W."/>
            <person name="Pangilinan J."/>
            <person name="LaButti K."/>
            <person name="Riley R."/>
            <person name="Lipzen A."/>
            <person name="Clum A."/>
            <person name="Drula E."/>
            <person name="Henrissat B."/>
            <person name="Kohler A."/>
            <person name="Grigoriev I.V."/>
            <person name="Martin F.M."/>
            <person name="Hacquard S."/>
        </authorList>
    </citation>
    <scope>NUCLEOTIDE SEQUENCE</scope>
    <source>
        <strain evidence="3">MPI-CAGE-CH-0230</strain>
    </source>
</reference>
<dbReference type="AlphaFoldDB" id="A0A9P8YEC7"/>
<comment type="caution">
    <text evidence="3">The sequence shown here is derived from an EMBL/GenBank/DDBJ whole genome shotgun (WGS) entry which is preliminary data.</text>
</comment>
<proteinExistence type="predicted"/>
<evidence type="ECO:0000256" key="2">
    <source>
        <dbReference type="SAM" id="SignalP"/>
    </source>
</evidence>
<dbReference type="Proteomes" id="UP000756346">
    <property type="component" value="Unassembled WGS sequence"/>
</dbReference>
<feature type="region of interest" description="Disordered" evidence="1">
    <location>
        <begin position="55"/>
        <end position="83"/>
    </location>
</feature>
<keyword evidence="2" id="KW-0732">Signal</keyword>
<protein>
    <submittedName>
        <fullName evidence="3">Uncharacterized protein</fullName>
    </submittedName>
</protein>
<evidence type="ECO:0000313" key="4">
    <source>
        <dbReference type="Proteomes" id="UP000756346"/>
    </source>
</evidence>
<organism evidence="3 4">
    <name type="scientific">Microdochium trichocladiopsis</name>
    <dbReference type="NCBI Taxonomy" id="1682393"/>
    <lineage>
        <taxon>Eukaryota</taxon>
        <taxon>Fungi</taxon>
        <taxon>Dikarya</taxon>
        <taxon>Ascomycota</taxon>
        <taxon>Pezizomycotina</taxon>
        <taxon>Sordariomycetes</taxon>
        <taxon>Xylariomycetidae</taxon>
        <taxon>Xylariales</taxon>
        <taxon>Microdochiaceae</taxon>
        <taxon>Microdochium</taxon>
    </lineage>
</organism>
<evidence type="ECO:0000256" key="1">
    <source>
        <dbReference type="SAM" id="MobiDB-lite"/>
    </source>
</evidence>
<feature type="signal peptide" evidence="2">
    <location>
        <begin position="1"/>
        <end position="19"/>
    </location>
</feature>
<keyword evidence="4" id="KW-1185">Reference proteome</keyword>
<dbReference type="GeneID" id="70182333"/>
<evidence type="ECO:0000313" key="3">
    <source>
        <dbReference type="EMBL" id="KAH7037684.1"/>
    </source>
</evidence>
<accession>A0A9P8YEC7</accession>
<sequence length="83" mass="8915">MQTLPPLLFFLLSGWKTWMSSLRRAITTSKTAGRRPDNASGQYLAGLGLDLIGPETPQPQRLCHGTTNTSRAGPGRVARGAHA</sequence>
<name>A0A9P8YEC7_9PEZI</name>
<dbReference type="RefSeq" id="XP_046016805.1">
    <property type="nucleotide sequence ID" value="XM_046152787.1"/>
</dbReference>
<gene>
    <name evidence="3" type="ORF">B0I36DRAFT_314605</name>
</gene>
<feature type="chain" id="PRO_5040129648" evidence="2">
    <location>
        <begin position="20"/>
        <end position="83"/>
    </location>
</feature>